<accession>A0AAX1MZ97</accession>
<protein>
    <submittedName>
        <fullName evidence="2">DUF1801 domain-containing protein</fullName>
    </submittedName>
</protein>
<evidence type="ECO:0000313" key="2">
    <source>
        <dbReference type="EMBL" id="QWG00456.1"/>
    </source>
</evidence>
<name>A0AAX1MZ97_9BACT</name>
<evidence type="ECO:0000259" key="1">
    <source>
        <dbReference type="Pfam" id="PF08818"/>
    </source>
</evidence>
<reference evidence="2 3" key="1">
    <citation type="submission" date="2021-05" db="EMBL/GenBank/DDBJ databases">
        <title>Comparative genomic studies on the polysaccharide-degrading batcterial strains of the Flammeovirga genus.</title>
        <authorList>
            <person name="Zewei F."/>
            <person name="Zheng Z."/>
            <person name="Yu L."/>
            <person name="Ruyue G."/>
            <person name="Yanhong M."/>
            <person name="Yuanyuan C."/>
            <person name="Jingyan G."/>
            <person name="Wenjun H."/>
        </authorList>
    </citation>
    <scope>NUCLEOTIDE SEQUENCE [LARGE SCALE GENOMIC DNA]</scope>
    <source>
        <strain evidence="2 3">NBRC:100898</strain>
    </source>
</reference>
<dbReference type="KEGG" id="fya:KMW28_12410"/>
<dbReference type="Gene3D" id="3.90.1150.200">
    <property type="match status" value="1"/>
</dbReference>
<dbReference type="Proteomes" id="UP000678679">
    <property type="component" value="Chromosome 1"/>
</dbReference>
<proteinExistence type="predicted"/>
<feature type="domain" description="YdhG-like" evidence="1">
    <location>
        <begin position="17"/>
        <end position="110"/>
    </location>
</feature>
<organism evidence="2 3">
    <name type="scientific">Flammeovirga yaeyamensis</name>
    <dbReference type="NCBI Taxonomy" id="367791"/>
    <lineage>
        <taxon>Bacteria</taxon>
        <taxon>Pseudomonadati</taxon>
        <taxon>Bacteroidota</taxon>
        <taxon>Cytophagia</taxon>
        <taxon>Cytophagales</taxon>
        <taxon>Flammeovirgaceae</taxon>
        <taxon>Flammeovirga</taxon>
    </lineage>
</organism>
<dbReference type="SUPFAM" id="SSF159888">
    <property type="entry name" value="YdhG-like"/>
    <property type="match status" value="1"/>
</dbReference>
<dbReference type="Pfam" id="PF08818">
    <property type="entry name" value="DUF1801"/>
    <property type="match status" value="1"/>
</dbReference>
<dbReference type="AlphaFoldDB" id="A0AAX1MZ97"/>
<dbReference type="RefSeq" id="WP_169663142.1">
    <property type="nucleotide sequence ID" value="NZ_CP076132.1"/>
</dbReference>
<sequence length="115" mass="13552">MNDKDTFYLNQPEPNSSCFLALRSLLIGVHPDIEETIKYGIPCFSFRKKPLCYLWKDKKTDEPYLLWVDGLLLHHNRLETGSRKKMKILRVNPHEDLEIELIQSILKTAIELRIN</sequence>
<keyword evidence="3" id="KW-1185">Reference proteome</keyword>
<dbReference type="EMBL" id="CP076132">
    <property type="protein sequence ID" value="QWG00456.1"/>
    <property type="molecule type" value="Genomic_DNA"/>
</dbReference>
<evidence type="ECO:0000313" key="3">
    <source>
        <dbReference type="Proteomes" id="UP000678679"/>
    </source>
</evidence>
<gene>
    <name evidence="2" type="ORF">KMW28_12410</name>
</gene>
<dbReference type="InterPro" id="IPR014922">
    <property type="entry name" value="YdhG-like"/>
</dbReference>